<dbReference type="SUPFAM" id="SSF55729">
    <property type="entry name" value="Acyl-CoA N-acyltransferases (Nat)"/>
    <property type="match status" value="1"/>
</dbReference>
<dbReference type="Pfam" id="PF00583">
    <property type="entry name" value="Acetyltransf_1"/>
    <property type="match status" value="1"/>
</dbReference>
<dbReference type="PANTHER" id="PTHR43877">
    <property type="entry name" value="AMINOALKYLPHOSPHONATE N-ACETYLTRANSFERASE-RELATED-RELATED"/>
    <property type="match status" value="1"/>
</dbReference>
<comment type="caution">
    <text evidence="4">The sequence shown here is derived from an EMBL/GenBank/DDBJ whole genome shotgun (WGS) entry which is preliminary data.</text>
</comment>
<reference evidence="4 5" key="1">
    <citation type="submission" date="2024-09" db="EMBL/GenBank/DDBJ databases">
        <title>Novel species of the genus Pelomonas and Roseateles isolated from streams.</title>
        <authorList>
            <person name="Lu H."/>
        </authorList>
    </citation>
    <scope>NUCLEOTIDE SEQUENCE [LARGE SCALE GENOMIC DNA]</scope>
    <source>
        <strain evidence="4 5">BYS96W</strain>
    </source>
</reference>
<dbReference type="InterPro" id="IPR000182">
    <property type="entry name" value="GNAT_dom"/>
</dbReference>
<dbReference type="InterPro" id="IPR016181">
    <property type="entry name" value="Acyl_CoA_acyltransferase"/>
</dbReference>
<keyword evidence="5" id="KW-1185">Reference proteome</keyword>
<feature type="domain" description="N-acetyltransferase" evidence="3">
    <location>
        <begin position="7"/>
        <end position="160"/>
    </location>
</feature>
<proteinExistence type="predicted"/>
<name>A0ABW7G8P4_9BURK</name>
<evidence type="ECO:0000256" key="1">
    <source>
        <dbReference type="ARBA" id="ARBA00022679"/>
    </source>
</evidence>
<dbReference type="Gene3D" id="3.40.630.30">
    <property type="match status" value="1"/>
</dbReference>
<evidence type="ECO:0000313" key="4">
    <source>
        <dbReference type="EMBL" id="MFG6458265.1"/>
    </source>
</evidence>
<keyword evidence="2 4" id="KW-0012">Acyltransferase</keyword>
<gene>
    <name evidence="4" type="ORF">ACG00X_15605</name>
</gene>
<protein>
    <submittedName>
        <fullName evidence="4">GNAT family N-acetyltransferase</fullName>
        <ecNumber evidence="4">2.3.-.-</ecNumber>
    </submittedName>
</protein>
<evidence type="ECO:0000256" key="2">
    <source>
        <dbReference type="ARBA" id="ARBA00023315"/>
    </source>
</evidence>
<evidence type="ECO:0000259" key="3">
    <source>
        <dbReference type="PROSITE" id="PS51186"/>
    </source>
</evidence>
<dbReference type="InterPro" id="IPR050832">
    <property type="entry name" value="Bact_Acetyltransf"/>
</dbReference>
<dbReference type="GO" id="GO:0016746">
    <property type="term" value="F:acyltransferase activity"/>
    <property type="evidence" value="ECO:0007669"/>
    <property type="project" value="UniProtKB-KW"/>
</dbReference>
<dbReference type="PANTHER" id="PTHR43877:SF2">
    <property type="entry name" value="AMINOALKYLPHOSPHONATE N-ACETYLTRANSFERASE-RELATED"/>
    <property type="match status" value="1"/>
</dbReference>
<dbReference type="EC" id="2.3.-.-" evidence="4"/>
<accession>A0ABW7G8P4</accession>
<evidence type="ECO:0000313" key="5">
    <source>
        <dbReference type="Proteomes" id="UP001606305"/>
    </source>
</evidence>
<dbReference type="RefSeq" id="WP_394489117.1">
    <property type="nucleotide sequence ID" value="NZ_JBIGIA010000011.1"/>
</dbReference>
<dbReference type="Proteomes" id="UP001606305">
    <property type="component" value="Unassembled WGS sequence"/>
</dbReference>
<dbReference type="PROSITE" id="PS51186">
    <property type="entry name" value="GNAT"/>
    <property type="match status" value="1"/>
</dbReference>
<dbReference type="EMBL" id="JBIGIA010000011">
    <property type="protein sequence ID" value="MFG6458265.1"/>
    <property type="molecule type" value="Genomic_DNA"/>
</dbReference>
<sequence length="164" mass="17690">MSVDQAVRLEALDPGHPQAQALMAQSEALMSALYPSESNHFEPASGLRPPGGRFFGAWQGERLLGCGGVKCFVAGDEPAYGEIKRLFVRDEARGRGLAKRLMALLEAELQGLGIEVARLETGIYQPEALALYRGLGYAERPPFGGYALDPLSVFFEKRLAPPAG</sequence>
<keyword evidence="1 4" id="KW-0808">Transferase</keyword>
<dbReference type="CDD" id="cd04301">
    <property type="entry name" value="NAT_SF"/>
    <property type="match status" value="1"/>
</dbReference>
<organism evidence="4 5">
    <name type="scientific">Pelomonas nitida</name>
    <dbReference type="NCBI Taxonomy" id="3299027"/>
    <lineage>
        <taxon>Bacteria</taxon>
        <taxon>Pseudomonadati</taxon>
        <taxon>Pseudomonadota</taxon>
        <taxon>Betaproteobacteria</taxon>
        <taxon>Burkholderiales</taxon>
        <taxon>Sphaerotilaceae</taxon>
        <taxon>Roseateles</taxon>
    </lineage>
</organism>